<organism evidence="1 2">
    <name type="scientific">Rhizoctonia solani</name>
    <dbReference type="NCBI Taxonomy" id="456999"/>
    <lineage>
        <taxon>Eukaryota</taxon>
        <taxon>Fungi</taxon>
        <taxon>Dikarya</taxon>
        <taxon>Basidiomycota</taxon>
        <taxon>Agaricomycotina</taxon>
        <taxon>Agaricomycetes</taxon>
        <taxon>Cantharellales</taxon>
        <taxon>Ceratobasidiaceae</taxon>
        <taxon>Rhizoctonia</taxon>
    </lineage>
</organism>
<gene>
    <name evidence="1" type="ORF">RhiXN_05951</name>
</gene>
<sequence>MSCLWALDLDALRLIIGHLENDKPSLLRVMLLGKVVYSLAVPILYRSNSFDEIEEAYKFFQTLNKHSQYLGPFVQRIQLYNTYGTAQMLWSVTTNKLIHLVQKTLPLLSNLRDLRISGCEFKTSLDAHPPFYLRSLSLSLPVPASPWDFLKTQKSLKRLELRSHSTHKRQNKTDCLCIDDIRRTSLFPELNNLTACSELFVTLAPGCPITDAGDDDYWQSSELVDRNSADGPPTPPELFSELKALRLLVIEKPSRQSSIVFNSEADTLRFQAKPALRSVWSQVEAARLWKGRCTRLSSVKIYGEKLDIMAVSV</sequence>
<dbReference type="EMBL" id="CP059663">
    <property type="protein sequence ID" value="QRW20962.1"/>
    <property type="molecule type" value="Genomic_DNA"/>
</dbReference>
<dbReference type="RefSeq" id="XP_043181199.1">
    <property type="nucleotide sequence ID" value="XM_043325767.1"/>
</dbReference>
<dbReference type="Proteomes" id="UP000650533">
    <property type="component" value="Chromosome 6"/>
</dbReference>
<dbReference type="AlphaFoldDB" id="A0A8H8NY90"/>
<name>A0A8H8NY90_9AGAM</name>
<accession>A0A8H8NY90</accession>
<proteinExistence type="predicted"/>
<dbReference type="KEGG" id="rsx:RhiXN_05951"/>
<evidence type="ECO:0000313" key="1">
    <source>
        <dbReference type="EMBL" id="QRW20962.1"/>
    </source>
</evidence>
<evidence type="ECO:0000313" key="2">
    <source>
        <dbReference type="Proteomes" id="UP000650533"/>
    </source>
</evidence>
<protein>
    <submittedName>
        <fullName evidence="1">Uncharacterized protein</fullName>
    </submittedName>
</protein>
<dbReference type="GeneID" id="67028230"/>
<reference evidence="1" key="1">
    <citation type="submission" date="2020-05" db="EMBL/GenBank/DDBJ databases">
        <title>Evolutionary and genomic comparisons of hybrid uninucleate and nonhybrid Rhizoctonia fungi.</title>
        <authorList>
            <person name="Li C."/>
            <person name="Chen X."/>
        </authorList>
    </citation>
    <scope>NUCLEOTIDE SEQUENCE</scope>
    <source>
        <strain evidence="1">AG-1 IA</strain>
    </source>
</reference>